<dbReference type="InterPro" id="IPR002401">
    <property type="entry name" value="Cyt_P450_E_grp-I"/>
</dbReference>
<dbReference type="RefSeq" id="WP_014172822.1">
    <property type="nucleotide sequence ID" value="NC_016582.1"/>
</dbReference>
<dbReference type="GO" id="GO:0004497">
    <property type="term" value="F:monooxygenase activity"/>
    <property type="evidence" value="ECO:0007669"/>
    <property type="project" value="UniProtKB-KW"/>
</dbReference>
<dbReference type="PANTHER" id="PTHR24305:SF166">
    <property type="entry name" value="CYTOCHROME P450 12A4, MITOCHONDRIAL-RELATED"/>
    <property type="match status" value="1"/>
</dbReference>
<dbReference type="HOGENOM" id="CLU_001570_5_1_11"/>
<dbReference type="PATRIC" id="fig|749414.3.peg.233"/>
<accession>D7BWI7</accession>
<dbReference type="PRINTS" id="PR00463">
    <property type="entry name" value="EP450I"/>
</dbReference>
<evidence type="ECO:0000313" key="7">
    <source>
        <dbReference type="Proteomes" id="UP000000377"/>
    </source>
</evidence>
<organism evidence="6 7">
    <name type="scientific">Streptomyces bingchenggensis (strain BCW-1)</name>
    <dbReference type="NCBI Taxonomy" id="749414"/>
    <lineage>
        <taxon>Bacteria</taxon>
        <taxon>Bacillati</taxon>
        <taxon>Actinomycetota</taxon>
        <taxon>Actinomycetes</taxon>
        <taxon>Kitasatosporales</taxon>
        <taxon>Streptomycetaceae</taxon>
        <taxon>Streptomyces</taxon>
    </lineage>
</organism>
<dbReference type="PROSITE" id="PS00086">
    <property type="entry name" value="CYTOCHROME_P450"/>
    <property type="match status" value="1"/>
</dbReference>
<keyword evidence="7" id="KW-1185">Reference proteome</keyword>
<dbReference type="AlphaFoldDB" id="D7BWI7"/>
<dbReference type="Proteomes" id="UP000000377">
    <property type="component" value="Chromosome"/>
</dbReference>
<keyword evidence="4" id="KW-0503">Monooxygenase</keyword>
<sequence>MDSGSAVVQAPGAIPVVGHLTAFLRAPLPFLRGLPAHGPLVTIRLGRQRVIVVCDPELTRTVLVQDRVFDKGGPLYERLREAGGQGLASCPSGEHRRQRRLIQPAFHHSRFPGYAHVMAERMDTLLGGWHDGQTLDLTTETRRIAADVVISAIFGTGLDAAVHTRLATDFHTLLAGFTRHTLTPKPLRKVPTPGNLRYERATRRVRRTMADLTTTYRAHGDTGETNLLSLLISARDPESDSPALTDDELVDQAVTMYSAGTETTASAVCWALFLAALHPEVHDRLITEIDTVLDGRTADWSDLPRLIYTRQVFTEAIRMYPPGWFLTRRTESDTRLGSYDLPKGTTIAYSPYLISHLPGLYPDPETFDPDRWKPAERGPEVPVTVFGGGARKCIGDQFALVEGVLLLASLVSHWHIDFHPDSLSLPRLPQLTLNPGKMKATVTARRGGEDRQRHTSQSRVP</sequence>
<keyword evidence="3 4" id="KW-0349">Heme</keyword>
<keyword evidence="4" id="KW-0560">Oxidoreductase</keyword>
<dbReference type="PANTHER" id="PTHR24305">
    <property type="entry name" value="CYTOCHROME P450"/>
    <property type="match status" value="1"/>
</dbReference>
<dbReference type="Gene3D" id="1.10.630.10">
    <property type="entry name" value="Cytochrome P450"/>
    <property type="match status" value="1"/>
</dbReference>
<dbReference type="KEGG" id="sbh:SBI_00222"/>
<evidence type="ECO:0000256" key="3">
    <source>
        <dbReference type="PIRSR" id="PIRSR602401-1"/>
    </source>
</evidence>
<gene>
    <name evidence="6" type="primary">cyp4</name>
    <name evidence="6" type="ordered locus">SBI_00222</name>
</gene>
<comment type="cofactor">
    <cofactor evidence="1 3">
        <name>heme</name>
        <dbReference type="ChEBI" id="CHEBI:30413"/>
    </cofactor>
</comment>
<keyword evidence="3 4" id="KW-0408">Iron</keyword>
<dbReference type="GO" id="GO:0016705">
    <property type="term" value="F:oxidoreductase activity, acting on paired donors, with incorporation or reduction of molecular oxygen"/>
    <property type="evidence" value="ECO:0007669"/>
    <property type="project" value="InterPro"/>
</dbReference>
<proteinExistence type="inferred from homology"/>
<dbReference type="SUPFAM" id="SSF48264">
    <property type="entry name" value="Cytochrome P450"/>
    <property type="match status" value="1"/>
</dbReference>
<dbReference type="InterPro" id="IPR017972">
    <property type="entry name" value="Cyt_P450_CS"/>
</dbReference>
<dbReference type="InterPro" id="IPR036396">
    <property type="entry name" value="Cyt_P450_sf"/>
</dbReference>
<evidence type="ECO:0000256" key="1">
    <source>
        <dbReference type="ARBA" id="ARBA00001971"/>
    </source>
</evidence>
<evidence type="ECO:0000256" key="2">
    <source>
        <dbReference type="ARBA" id="ARBA00010617"/>
    </source>
</evidence>
<dbReference type="EMBL" id="CP002047">
    <property type="protein sequence ID" value="ADI03343.1"/>
    <property type="molecule type" value="Genomic_DNA"/>
</dbReference>
<dbReference type="eggNOG" id="COG2124">
    <property type="taxonomic scope" value="Bacteria"/>
</dbReference>
<reference evidence="6 7" key="1">
    <citation type="journal article" date="2010" name="J. Bacteriol.">
        <title>Genome sequence of the milbemycin-producing bacterium Streptomyces bingchenggensis.</title>
        <authorList>
            <person name="Wang X.J."/>
            <person name="Yan Y.J."/>
            <person name="Zhang B."/>
            <person name="An J."/>
            <person name="Wang J.J."/>
            <person name="Tian J."/>
            <person name="Jiang L."/>
            <person name="Chen Y.H."/>
            <person name="Huang S.X."/>
            <person name="Yin M."/>
            <person name="Zhang J."/>
            <person name="Gao A.L."/>
            <person name="Liu C.X."/>
            <person name="Zhu Z.X."/>
            <person name="Xiang W.S."/>
        </authorList>
    </citation>
    <scope>NUCLEOTIDE SEQUENCE [LARGE SCALE GENOMIC DNA]</scope>
    <source>
        <strain evidence="6 7">BCW-1</strain>
    </source>
</reference>
<dbReference type="PRINTS" id="PR00385">
    <property type="entry name" value="P450"/>
</dbReference>
<dbReference type="GO" id="GO:0005506">
    <property type="term" value="F:iron ion binding"/>
    <property type="evidence" value="ECO:0007669"/>
    <property type="project" value="InterPro"/>
</dbReference>
<comment type="similarity">
    <text evidence="2 4">Belongs to the cytochrome P450 family.</text>
</comment>
<dbReference type="InterPro" id="IPR001128">
    <property type="entry name" value="Cyt_P450"/>
</dbReference>
<dbReference type="Pfam" id="PF00067">
    <property type="entry name" value="p450"/>
    <property type="match status" value="1"/>
</dbReference>
<feature type="binding site" description="axial binding residue" evidence="3">
    <location>
        <position position="393"/>
    </location>
    <ligand>
        <name>heme</name>
        <dbReference type="ChEBI" id="CHEBI:30413"/>
    </ligand>
    <ligandPart>
        <name>Fe</name>
        <dbReference type="ChEBI" id="CHEBI:18248"/>
    </ligandPart>
</feature>
<evidence type="ECO:0000256" key="5">
    <source>
        <dbReference type="SAM" id="MobiDB-lite"/>
    </source>
</evidence>
<evidence type="ECO:0000256" key="4">
    <source>
        <dbReference type="RuleBase" id="RU000461"/>
    </source>
</evidence>
<keyword evidence="3 4" id="KW-0479">Metal-binding</keyword>
<dbReference type="STRING" id="749414.SBI_00222"/>
<dbReference type="CDD" id="cd11049">
    <property type="entry name" value="CYP170A1-like"/>
    <property type="match status" value="1"/>
</dbReference>
<dbReference type="GO" id="GO:0020037">
    <property type="term" value="F:heme binding"/>
    <property type="evidence" value="ECO:0007669"/>
    <property type="project" value="InterPro"/>
</dbReference>
<feature type="region of interest" description="Disordered" evidence="5">
    <location>
        <begin position="439"/>
        <end position="461"/>
    </location>
</feature>
<protein>
    <submittedName>
        <fullName evidence="6">Cytochrome P450</fullName>
    </submittedName>
</protein>
<name>D7BWI7_STRBB</name>
<evidence type="ECO:0000313" key="6">
    <source>
        <dbReference type="EMBL" id="ADI03343.1"/>
    </source>
</evidence>
<dbReference type="InterPro" id="IPR050121">
    <property type="entry name" value="Cytochrome_P450_monoxygenase"/>
</dbReference>